<reference evidence="1" key="1">
    <citation type="submission" date="2018-01" db="EMBL/GenBank/DDBJ databases">
        <authorList>
            <person name="Krukenberg V."/>
        </authorList>
    </citation>
    <scope>NUCLEOTIDE SEQUENCE</scope>
    <source>
        <strain evidence="1">E20ANME2</strain>
    </source>
</reference>
<keyword evidence="1" id="KW-0436">Ligase</keyword>
<dbReference type="Proteomes" id="UP000248329">
    <property type="component" value="Unassembled WGS sequence"/>
</dbReference>
<gene>
    <name evidence="1" type="ORF">C4B59_05445</name>
</gene>
<comment type="caution">
    <text evidence="1">The sequence shown here is derived from an EMBL/GenBank/DDBJ whole genome shotgun (WGS) entry which is preliminary data.</text>
</comment>
<proteinExistence type="predicted"/>
<evidence type="ECO:0000313" key="1">
    <source>
        <dbReference type="EMBL" id="PXF61193.1"/>
    </source>
</evidence>
<protein>
    <submittedName>
        <fullName evidence="1">Proline--tRNA ligase</fullName>
    </submittedName>
</protein>
<evidence type="ECO:0000313" key="2">
    <source>
        <dbReference type="Proteomes" id="UP000248329"/>
    </source>
</evidence>
<dbReference type="EMBL" id="PQXF01000007">
    <property type="protein sequence ID" value="PXF61193.1"/>
    <property type="molecule type" value="Genomic_DNA"/>
</dbReference>
<sequence length="483" mass="54678">MKNVQQPKLPPKSSFSEWYHELLAAAEIMDIRYPVKGLYVWPPFGFSLRKNIYSIIRELLDNDGHEEALFPLLIPENEFMKEAEHIKGFEDEVYWVTHGGVTPLEMKLALRPTSETAIYPMYKLWVRSHVDMPLKLYQIVNTFRYETKHTRPLIRLREITSFKEAHTVHADWDDAAKHVDRAIELYQEFYRRISVPTIVSKRPEWDKFPGADYTLAVDTLMPDGRVLQIGTAHHLGDNFAKTFEITYEDVDGEQVYAHQTCYGISERSVAAAISVHGDDRGLVLPPEIAPVQVAIVPIIFGNRDSNEAVLSACASVRDTLTGHGLRVKVDDRDEHPGAKYYRWELKGVPVRIEIGPRDIAKNAVMMVRRDTADKRSVPIDRIAGEVLDCMDIMLADMYTAASQKFDSRIFDCETLDEALELEAQGILRLCWCQDPDCGHEIEDVTGLRMLGVPVGSAGSEAATKGHCVVCGRDGVVTLMARTY</sequence>
<name>A0AC61L468_9EURY</name>
<accession>A0AC61L468</accession>
<organism evidence="1 2">
    <name type="scientific">Candidatus Methanogaster sp</name>
    <dbReference type="NCBI Taxonomy" id="3386292"/>
    <lineage>
        <taxon>Archaea</taxon>
        <taxon>Methanobacteriati</taxon>
        <taxon>Methanobacteriota</taxon>
        <taxon>Stenosarchaea group</taxon>
        <taxon>Methanomicrobia</taxon>
        <taxon>Methanosarcinales</taxon>
        <taxon>ANME-2 cluster</taxon>
        <taxon>Candidatus Methanogasteraceae</taxon>
        <taxon>Candidatus Methanogaster</taxon>
    </lineage>
</organism>